<proteinExistence type="predicted"/>
<gene>
    <name evidence="3" type="ORF">AMON00008_LOCUS45123</name>
</gene>
<reference evidence="3" key="1">
    <citation type="submission" date="2021-01" db="EMBL/GenBank/DDBJ databases">
        <authorList>
            <person name="Corre E."/>
            <person name="Pelletier E."/>
            <person name="Niang G."/>
            <person name="Scheremetjew M."/>
            <person name="Finn R."/>
            <person name="Kale V."/>
            <person name="Holt S."/>
            <person name="Cochrane G."/>
            <person name="Meng A."/>
            <person name="Brown T."/>
            <person name="Cohen L."/>
        </authorList>
    </citation>
    <scope>NUCLEOTIDE SEQUENCE</scope>
    <source>
        <strain evidence="3">CCMP3105</strain>
    </source>
</reference>
<feature type="compositionally biased region" description="Polar residues" evidence="1">
    <location>
        <begin position="539"/>
        <end position="551"/>
    </location>
</feature>
<accession>A0A7S4VVY0</accession>
<feature type="compositionally biased region" description="Basic and acidic residues" evidence="1">
    <location>
        <begin position="342"/>
        <end position="370"/>
    </location>
</feature>
<keyword evidence="2" id="KW-0812">Transmembrane</keyword>
<feature type="compositionally biased region" description="Acidic residues" evidence="1">
    <location>
        <begin position="521"/>
        <end position="533"/>
    </location>
</feature>
<dbReference type="AlphaFoldDB" id="A0A7S4VVY0"/>
<evidence type="ECO:0000313" key="3">
    <source>
        <dbReference type="EMBL" id="CAE4634745.1"/>
    </source>
</evidence>
<protein>
    <submittedName>
        <fullName evidence="3">Uncharacterized protein</fullName>
    </submittedName>
</protein>
<feature type="region of interest" description="Disordered" evidence="1">
    <location>
        <begin position="244"/>
        <end position="617"/>
    </location>
</feature>
<name>A0A7S4VVY0_9DINO</name>
<feature type="compositionally biased region" description="Low complexity" evidence="1">
    <location>
        <begin position="180"/>
        <end position="200"/>
    </location>
</feature>
<feature type="compositionally biased region" description="Low complexity" evidence="1">
    <location>
        <begin position="450"/>
        <end position="460"/>
    </location>
</feature>
<evidence type="ECO:0000256" key="2">
    <source>
        <dbReference type="SAM" id="Phobius"/>
    </source>
</evidence>
<feature type="compositionally biased region" description="Basic and acidic residues" evidence="1">
    <location>
        <begin position="319"/>
        <end position="335"/>
    </location>
</feature>
<feature type="compositionally biased region" description="Gly residues" evidence="1">
    <location>
        <begin position="463"/>
        <end position="474"/>
    </location>
</feature>
<evidence type="ECO:0000256" key="1">
    <source>
        <dbReference type="SAM" id="MobiDB-lite"/>
    </source>
</evidence>
<feature type="region of interest" description="Disordered" evidence="1">
    <location>
        <begin position="172"/>
        <end position="207"/>
    </location>
</feature>
<feature type="transmembrane region" description="Helical" evidence="2">
    <location>
        <begin position="12"/>
        <end position="29"/>
    </location>
</feature>
<feature type="compositionally biased region" description="Low complexity" evidence="1">
    <location>
        <begin position="397"/>
        <end position="406"/>
    </location>
</feature>
<feature type="region of interest" description="Disordered" evidence="1">
    <location>
        <begin position="111"/>
        <end position="135"/>
    </location>
</feature>
<organism evidence="3">
    <name type="scientific">Alexandrium monilatum</name>
    <dbReference type="NCBI Taxonomy" id="311494"/>
    <lineage>
        <taxon>Eukaryota</taxon>
        <taxon>Sar</taxon>
        <taxon>Alveolata</taxon>
        <taxon>Dinophyceae</taxon>
        <taxon>Gonyaulacales</taxon>
        <taxon>Pyrocystaceae</taxon>
        <taxon>Alexandrium</taxon>
    </lineage>
</organism>
<keyword evidence="2" id="KW-0472">Membrane</keyword>
<feature type="compositionally biased region" description="Gly residues" evidence="1">
    <location>
        <begin position="563"/>
        <end position="572"/>
    </location>
</feature>
<dbReference type="EMBL" id="HBNR01063931">
    <property type="protein sequence ID" value="CAE4634745.1"/>
    <property type="molecule type" value="Transcribed_RNA"/>
</dbReference>
<feature type="compositionally biased region" description="Basic residues" evidence="1">
    <location>
        <begin position="475"/>
        <end position="490"/>
    </location>
</feature>
<feature type="compositionally biased region" description="Basic and acidic residues" evidence="1">
    <location>
        <begin position="249"/>
        <end position="265"/>
    </location>
</feature>
<keyword evidence="2" id="KW-1133">Transmembrane helix</keyword>
<feature type="compositionally biased region" description="Low complexity" evidence="1">
    <location>
        <begin position="266"/>
        <end position="280"/>
    </location>
</feature>
<sequence>MGRPGNAAQANLRLLFQMLAGVALLLFSIKNLISYLKSSGSLTSLVALAALTLALLRKFQQWQAKCEQEALLLQHQAIAAEIEVAWERSRPQEIERRREARPAMRQIAAPPLQPRSPRQVGTTATRGPGAADVCDSPVRGPVGVVPGGLAVAASRAVQELPPALQASVPVSQPLQPRNAPLPSGASPATPATAAPSAAPTAKKKKKKKVEEAIVVEDELEAEVVEDLEDFLQHSRLRSALKSTAGVIRESQRRQEEKRQHQEELRQLQLEEQQRLEQLPEPTKPEGNSEGGILRLPSPSSVLPPKPAAPGKQRPQAGAESERREPTGTQQRRGERGGGPAKAARDEPQEPHGERRSGRGERRSSRGEIGRRPVGAGRAEARPRGGGGDKSWEQHGSDGWWGDGWAAAEDEATADGTAPNPQEAYVGGANEGSPGFGWERADWRGGGGWWDGWQEWWGDDAVWTGGGSRSGGGGRGRGRGAGRGRGGRGRKGGAGEQKSEDFAAEGAEAEGHTTLPLKFDFEDVDEGQGDDDDWGVYLNASESQSLTTTPRTHGSRWVSRSSGRGRGGRAGGQRGEEQQPGGGEGGAVSGTPGKRWVSKARAEPPGEAVAMPAQEESG</sequence>